<dbReference type="EMBL" id="VWKB01000012">
    <property type="protein sequence ID" value="KAA4099588.1"/>
    <property type="molecule type" value="Genomic_DNA"/>
</dbReference>
<dbReference type="EMBL" id="QRVZ01000013">
    <property type="protein sequence ID" value="RGS82230.1"/>
    <property type="molecule type" value="Genomic_DNA"/>
</dbReference>
<dbReference type="EMBL" id="JAQNZF010000035">
    <property type="protein sequence ID" value="MDC2744650.1"/>
    <property type="molecule type" value="Genomic_DNA"/>
</dbReference>
<dbReference type="Proteomes" id="UP000473905">
    <property type="component" value="Unassembled WGS sequence"/>
</dbReference>
<dbReference type="Proteomes" id="UP000286031">
    <property type="component" value="Unassembled WGS sequence"/>
</dbReference>
<reference evidence="9 10" key="1">
    <citation type="submission" date="2018-08" db="EMBL/GenBank/DDBJ databases">
        <title>A genome reference for cultivated species of the human gut microbiota.</title>
        <authorList>
            <person name="Zou Y."/>
            <person name="Xue W."/>
            <person name="Luo G."/>
        </authorList>
    </citation>
    <scope>NUCLEOTIDE SEQUENCE [LARGE SCALE GENOMIC DNA]</scope>
    <source>
        <strain evidence="8 10">AF04-46</strain>
        <strain evidence="7 9">AF20-9LB</strain>
    </source>
</reference>
<name>A0A139LKH4_BACOV</name>
<dbReference type="EMBL" id="VWFO01000023">
    <property type="protein sequence ID" value="KAA4662928.1"/>
    <property type="molecule type" value="Genomic_DNA"/>
</dbReference>
<evidence type="ECO:0000313" key="10">
    <source>
        <dbReference type="Proteomes" id="UP000286031"/>
    </source>
</evidence>
<evidence type="ECO:0000313" key="9">
    <source>
        <dbReference type="Proteomes" id="UP000266492"/>
    </source>
</evidence>
<keyword evidence="13" id="KW-1185">Reference proteome</keyword>
<keyword evidence="1" id="KW-0732">Signal</keyword>
<dbReference type="STRING" id="28116.Bovatus_01255"/>
<protein>
    <submittedName>
        <fullName evidence="5">HmuY family protein</fullName>
    </submittedName>
</protein>
<dbReference type="InterPro" id="IPR025921">
    <property type="entry name" value="HmuY"/>
</dbReference>
<dbReference type="CDD" id="cd12105">
    <property type="entry name" value="HmuY"/>
    <property type="match status" value="1"/>
</dbReference>
<evidence type="ECO:0000313" key="13">
    <source>
        <dbReference type="Proteomes" id="UP000473905"/>
    </source>
</evidence>
<evidence type="ECO:0000313" key="8">
    <source>
        <dbReference type="EMBL" id="RGX07135.1"/>
    </source>
</evidence>
<dbReference type="Proteomes" id="UP000375690">
    <property type="component" value="Unassembled WGS sequence"/>
</dbReference>
<gene>
    <name evidence="8" type="ORF">DWV35_20015</name>
    <name evidence="7" type="ORF">DWX70_16355</name>
    <name evidence="4" type="ORF">F3B53_08285</name>
    <name evidence="3" type="ORF">F3B98_17000</name>
    <name evidence="2" type="ORF">F3D66_10080</name>
    <name evidence="5" type="ORF">PO382_20790</name>
    <name evidence="6" type="ORF">PQ628_00270</name>
</gene>
<dbReference type="PROSITE" id="PS51257">
    <property type="entry name" value="PROKAR_LIPOPROTEIN"/>
    <property type="match status" value="1"/>
</dbReference>
<evidence type="ECO:0000313" key="7">
    <source>
        <dbReference type="EMBL" id="RGS82230.1"/>
    </source>
</evidence>
<dbReference type="EMBL" id="VWFC01000007">
    <property type="protein sequence ID" value="KAB1327965.1"/>
    <property type="molecule type" value="Genomic_DNA"/>
</dbReference>
<evidence type="ECO:0000313" key="5">
    <source>
        <dbReference type="EMBL" id="MDC2744650.1"/>
    </source>
</evidence>
<comment type="caution">
    <text evidence="8">The sequence shown here is derived from an EMBL/GenBank/DDBJ whole genome shotgun (WGS) entry which is preliminary data.</text>
</comment>
<accession>A0A139LKH4</accession>
<evidence type="ECO:0000313" key="2">
    <source>
        <dbReference type="EMBL" id="KAA4099588.1"/>
    </source>
</evidence>
<reference evidence="11 12" key="2">
    <citation type="journal article" date="2019" name="Nat. Med.">
        <title>A library of human gut bacterial isolates paired with longitudinal multiomics data enables mechanistic microbiome research.</title>
        <authorList>
            <person name="Poyet M."/>
            <person name="Groussin M."/>
            <person name="Gibbons S.M."/>
            <person name="Avila-Pacheco J."/>
            <person name="Jiang X."/>
            <person name="Kearney S.M."/>
            <person name="Perrotta A.R."/>
            <person name="Berdy B."/>
            <person name="Zhao S."/>
            <person name="Lieberman T.D."/>
            <person name="Swanson P.K."/>
            <person name="Smith M."/>
            <person name="Roesemann S."/>
            <person name="Alexander J.E."/>
            <person name="Rich S.A."/>
            <person name="Livny J."/>
            <person name="Vlamakis H."/>
            <person name="Clish C."/>
            <person name="Bullock K."/>
            <person name="Deik A."/>
            <person name="Scott J."/>
            <person name="Pierce K.A."/>
            <person name="Xavier R.J."/>
            <person name="Alm E.J."/>
        </authorList>
    </citation>
    <scope>NUCLEOTIDE SEQUENCE [LARGE SCALE GENOMIC DNA]</scope>
    <source>
        <strain evidence="2 13">BIOML-A134</strain>
        <strain evidence="3 12">BIOML-A14</strain>
        <strain evidence="4 11">BIOML-A2</strain>
    </source>
</reference>
<evidence type="ECO:0000313" key="4">
    <source>
        <dbReference type="EMBL" id="KAB1327965.1"/>
    </source>
</evidence>
<dbReference type="RefSeq" id="WP_004308059.1">
    <property type="nucleotide sequence ID" value="NZ_CAAKNR010000001.1"/>
</dbReference>
<dbReference type="EMBL" id="QSBI01000030">
    <property type="protein sequence ID" value="RGX07135.1"/>
    <property type="molecule type" value="Genomic_DNA"/>
</dbReference>
<feature type="signal peptide" evidence="1">
    <location>
        <begin position="1"/>
        <end position="25"/>
    </location>
</feature>
<dbReference type="Pfam" id="PF14064">
    <property type="entry name" value="HmuY"/>
    <property type="match status" value="1"/>
</dbReference>
<proteinExistence type="predicted"/>
<evidence type="ECO:0000256" key="1">
    <source>
        <dbReference type="SAM" id="SignalP"/>
    </source>
</evidence>
<dbReference type="Proteomes" id="UP000266492">
    <property type="component" value="Unassembled WGS sequence"/>
</dbReference>
<reference evidence="5" key="3">
    <citation type="submission" date="2022-10" db="EMBL/GenBank/DDBJ databases">
        <title>Human gut microbiome strain richness.</title>
        <authorList>
            <person name="Chen-Liaw A."/>
        </authorList>
    </citation>
    <scope>NUCLEOTIDE SEQUENCE</scope>
    <source>
        <strain evidence="5">BSD2780120875st1_E1_BSD2780120875_150330</strain>
        <strain evidence="6">RTP21484st1_H8_RTP21484_190118</strain>
    </source>
</reference>
<organism evidence="8 10">
    <name type="scientific">Bacteroides ovatus</name>
    <dbReference type="NCBI Taxonomy" id="28116"/>
    <lineage>
        <taxon>Bacteria</taxon>
        <taxon>Pseudomonadati</taxon>
        <taxon>Bacteroidota</taxon>
        <taxon>Bacteroidia</taxon>
        <taxon>Bacteroidales</taxon>
        <taxon>Bacteroidaceae</taxon>
        <taxon>Bacteroides</taxon>
    </lineage>
</organism>
<dbReference type="Proteomes" id="UP001219389">
    <property type="component" value="Unassembled WGS sequence"/>
</dbReference>
<evidence type="ECO:0000313" key="6">
    <source>
        <dbReference type="EMBL" id="MDC7956639.1"/>
    </source>
</evidence>
<evidence type="ECO:0000313" key="3">
    <source>
        <dbReference type="EMBL" id="KAA4662928.1"/>
    </source>
</evidence>
<evidence type="ECO:0000313" key="12">
    <source>
        <dbReference type="Proteomes" id="UP000435985"/>
    </source>
</evidence>
<sequence length="227" mass="26272">MKRSRNAIFKYTIVLGAAMSLSACNGIFENIYDAPIETEMEIKENSFSQVKTVEYTEWAYINLSERTVTTVKIGEEYESQIPDKWDFAIHRYDIKTNEGAAYKTTYTSIDEFKATGKLPKAEDFVEDEWTTDKIAIDMSGMMDGNIIYTESYRNAVLSSWLDVNTATMPPVYTMSNQVFLIRLKDNTYAAIRFTNYMNARGIKGYIDFNFQYPLEFEDNNNETNQQE</sequence>
<dbReference type="EMBL" id="JAQQPO010000001">
    <property type="protein sequence ID" value="MDC7956639.1"/>
    <property type="molecule type" value="Genomic_DNA"/>
</dbReference>
<dbReference type="Proteomes" id="UP001215078">
    <property type="component" value="Unassembled WGS sequence"/>
</dbReference>
<dbReference type="AlphaFoldDB" id="A0A139LKH4"/>
<dbReference type="Proteomes" id="UP000435985">
    <property type="component" value="Unassembled WGS sequence"/>
</dbReference>
<feature type="chain" id="PRO_5014531318" evidence="1">
    <location>
        <begin position="26"/>
        <end position="227"/>
    </location>
</feature>
<evidence type="ECO:0000313" key="11">
    <source>
        <dbReference type="Proteomes" id="UP000375690"/>
    </source>
</evidence>